<evidence type="ECO:0000256" key="8">
    <source>
        <dbReference type="ARBA" id="ARBA00022806"/>
    </source>
</evidence>
<feature type="domain" description="Helicase ATP-binding" evidence="18">
    <location>
        <begin position="27"/>
        <end position="195"/>
    </location>
</feature>
<dbReference type="EC" id="5.6.2.4" evidence="16"/>
<evidence type="ECO:0000259" key="19">
    <source>
        <dbReference type="PROSITE" id="PS51194"/>
    </source>
</evidence>
<dbReference type="Gene3D" id="3.40.50.300">
    <property type="entry name" value="P-loop containing nucleotide triphosphate hydrolases"/>
    <property type="match status" value="2"/>
</dbReference>
<dbReference type="InterPro" id="IPR002464">
    <property type="entry name" value="DNA/RNA_helicase_DEAH_CS"/>
</dbReference>
<evidence type="ECO:0000256" key="5">
    <source>
        <dbReference type="ARBA" id="ARBA00022741"/>
    </source>
</evidence>
<dbReference type="InterPro" id="IPR044876">
    <property type="entry name" value="HRDC_dom_sf"/>
</dbReference>
<dbReference type="InterPro" id="IPR006293">
    <property type="entry name" value="DNA_helicase_ATP-dep_RecQ_bac"/>
</dbReference>
<protein>
    <recommendedName>
        <fullName evidence="16">DNA helicase RecQ</fullName>
        <ecNumber evidence="16">5.6.2.4</ecNumber>
    </recommendedName>
</protein>
<dbReference type="InterPro" id="IPR004589">
    <property type="entry name" value="DNA_helicase_ATP-dep_RecQ"/>
</dbReference>
<comment type="caution">
    <text evidence="20">The sequence shown here is derived from an EMBL/GenBank/DDBJ whole genome shotgun (WGS) entry which is preliminary data.</text>
</comment>
<evidence type="ECO:0000256" key="14">
    <source>
        <dbReference type="ARBA" id="ARBA00023235"/>
    </source>
</evidence>
<keyword evidence="9" id="KW-0862">Zinc</keyword>
<feature type="domain" description="HRDC" evidence="17">
    <location>
        <begin position="527"/>
        <end position="607"/>
    </location>
</feature>
<evidence type="ECO:0000256" key="4">
    <source>
        <dbReference type="ARBA" id="ARBA00022723"/>
    </source>
</evidence>
<dbReference type="GO" id="GO:0005524">
    <property type="term" value="F:ATP binding"/>
    <property type="evidence" value="ECO:0007669"/>
    <property type="project" value="UniProtKB-KW"/>
</dbReference>
<dbReference type="FunFam" id="3.40.50.300:FF:000296">
    <property type="entry name" value="ATP-dependent DNA helicase RecQ"/>
    <property type="match status" value="1"/>
</dbReference>
<dbReference type="GO" id="GO:0005737">
    <property type="term" value="C:cytoplasm"/>
    <property type="evidence" value="ECO:0007669"/>
    <property type="project" value="TreeGrafter"/>
</dbReference>
<dbReference type="Pfam" id="PF00271">
    <property type="entry name" value="Helicase_C"/>
    <property type="match status" value="1"/>
</dbReference>
<dbReference type="SMART" id="SM00487">
    <property type="entry name" value="DEXDc"/>
    <property type="match status" value="1"/>
</dbReference>
<dbReference type="InterPro" id="IPR027417">
    <property type="entry name" value="P-loop_NTPase"/>
</dbReference>
<evidence type="ECO:0000256" key="10">
    <source>
        <dbReference type="ARBA" id="ARBA00022840"/>
    </source>
</evidence>
<dbReference type="PROSITE" id="PS51192">
    <property type="entry name" value="HELICASE_ATP_BIND_1"/>
    <property type="match status" value="1"/>
</dbReference>
<keyword evidence="13" id="KW-0234">DNA repair</keyword>
<dbReference type="PANTHER" id="PTHR13710">
    <property type="entry name" value="DNA HELICASE RECQ FAMILY MEMBER"/>
    <property type="match status" value="1"/>
</dbReference>
<evidence type="ECO:0000256" key="7">
    <source>
        <dbReference type="ARBA" id="ARBA00022801"/>
    </source>
</evidence>
<keyword evidence="10" id="KW-0067">ATP-binding</keyword>
<dbReference type="GO" id="GO:0030894">
    <property type="term" value="C:replisome"/>
    <property type="evidence" value="ECO:0007669"/>
    <property type="project" value="TreeGrafter"/>
</dbReference>
<evidence type="ECO:0000256" key="13">
    <source>
        <dbReference type="ARBA" id="ARBA00023204"/>
    </source>
</evidence>
<evidence type="ECO:0000256" key="12">
    <source>
        <dbReference type="ARBA" id="ARBA00023172"/>
    </source>
</evidence>
<dbReference type="Gene3D" id="1.10.10.10">
    <property type="entry name" value="Winged helix-like DNA-binding domain superfamily/Winged helix DNA-binding domain"/>
    <property type="match status" value="1"/>
</dbReference>
<dbReference type="PROSITE" id="PS00690">
    <property type="entry name" value="DEAH_ATP_HELICASE"/>
    <property type="match status" value="1"/>
</dbReference>
<evidence type="ECO:0000259" key="17">
    <source>
        <dbReference type="PROSITE" id="PS50967"/>
    </source>
</evidence>
<feature type="domain" description="Helicase C-terminal" evidence="19">
    <location>
        <begin position="217"/>
        <end position="373"/>
    </location>
</feature>
<dbReference type="GO" id="GO:0043138">
    <property type="term" value="F:3'-5' DNA helicase activity"/>
    <property type="evidence" value="ECO:0007669"/>
    <property type="project" value="UniProtKB-EC"/>
</dbReference>
<keyword evidence="6" id="KW-0227">DNA damage</keyword>
<evidence type="ECO:0000256" key="15">
    <source>
        <dbReference type="ARBA" id="ARBA00034617"/>
    </source>
</evidence>
<dbReference type="GO" id="GO:0009378">
    <property type="term" value="F:four-way junction helicase activity"/>
    <property type="evidence" value="ECO:0007669"/>
    <property type="project" value="TreeGrafter"/>
</dbReference>
<dbReference type="SUPFAM" id="SSF52540">
    <property type="entry name" value="P-loop containing nucleoside triphosphate hydrolases"/>
    <property type="match status" value="1"/>
</dbReference>
<dbReference type="GO" id="GO:0006281">
    <property type="term" value="P:DNA repair"/>
    <property type="evidence" value="ECO:0007669"/>
    <property type="project" value="UniProtKB-KW"/>
</dbReference>
<evidence type="ECO:0000313" key="21">
    <source>
        <dbReference type="Proteomes" id="UP000178187"/>
    </source>
</evidence>
<dbReference type="Proteomes" id="UP000178187">
    <property type="component" value="Unassembled WGS sequence"/>
</dbReference>
<evidence type="ECO:0000256" key="16">
    <source>
        <dbReference type="NCBIfam" id="TIGR01389"/>
    </source>
</evidence>
<dbReference type="GO" id="GO:0043590">
    <property type="term" value="C:bacterial nucleoid"/>
    <property type="evidence" value="ECO:0007669"/>
    <property type="project" value="TreeGrafter"/>
</dbReference>
<dbReference type="EMBL" id="MHFR01000028">
    <property type="protein sequence ID" value="OGW98791.1"/>
    <property type="molecule type" value="Genomic_DNA"/>
</dbReference>
<sequence>MTDSRILQTLSKYWGYTSFWPFQEEAIRSILDGRDTLTILPTGGGKSLCFQLPALVSGGMAVIISPLISLMKDQVDDLKDMGISAECLNSSLGVKDEREVIERIKSAGLKLLYLSPERLALEPVLDLLKSVNVSFFVIDEAHCISHWGHNFREEYRQLGLIKKNFENITVHAFTATATRQVQQDVIEQLALDHPHVYIGSVDRPNLTYRVLPRSGNVIRQVVDVISKRPEDPGIIYCLKRSDVDEISEKLNDLGHQNLPYHAGLPDSERKKNQDAFSSESVPLIVATIAFGMGIDRSNIRYVIHAAMPKSIEHYQQETGRAGRDGLRADCYLFYSGGDYRTWEYMLRDSSDQEVLLSKLSAMYNFCVRPECRHRYLVNYFSQDYQQRNCGSCDYCLGEVEMIEEPLVVGQKILSCVVRAQERFGAAHITDILKGDLTDAIERWGHQTLSTFGLMSSETKIFIRFMVEQLIGQGFLERRGEYMTLALTESGRKLLKGEVVPLLAKPVVLAKKKDVEKKRREKRESDWEGVDEKLFSVLRAKRVDLAREKGVPAYIVFSDKTLKDMALLKPATIEQFAEIFGVGAAKQKEYGEIFIHCIKDYCAGKSGV</sequence>
<organism evidence="20 21">
    <name type="scientific">Candidatus Danuiimicrobium aquiferis</name>
    <dbReference type="NCBI Taxonomy" id="1801832"/>
    <lineage>
        <taxon>Bacteria</taxon>
        <taxon>Pseudomonadati</taxon>
        <taxon>Candidatus Omnitrophota</taxon>
        <taxon>Candidatus Danuiimicrobium</taxon>
    </lineage>
</organism>
<keyword evidence="4" id="KW-0479">Metal-binding</keyword>
<dbReference type="Pfam" id="PF00270">
    <property type="entry name" value="DEAD"/>
    <property type="match status" value="1"/>
</dbReference>
<keyword evidence="8 20" id="KW-0347">Helicase</keyword>
<dbReference type="AlphaFoldDB" id="A0A1G1L0X1"/>
<evidence type="ECO:0000256" key="11">
    <source>
        <dbReference type="ARBA" id="ARBA00023125"/>
    </source>
</evidence>
<dbReference type="InterPro" id="IPR010997">
    <property type="entry name" value="HRDC-like_sf"/>
</dbReference>
<dbReference type="InterPro" id="IPR002121">
    <property type="entry name" value="HRDC_dom"/>
</dbReference>
<evidence type="ECO:0000313" key="20">
    <source>
        <dbReference type="EMBL" id="OGW98791.1"/>
    </source>
</evidence>
<evidence type="ECO:0000256" key="9">
    <source>
        <dbReference type="ARBA" id="ARBA00022833"/>
    </source>
</evidence>
<evidence type="ECO:0000256" key="1">
    <source>
        <dbReference type="ARBA" id="ARBA00001946"/>
    </source>
</evidence>
<dbReference type="SMART" id="SM00956">
    <property type="entry name" value="RQC"/>
    <property type="match status" value="1"/>
</dbReference>
<dbReference type="InterPro" id="IPR014001">
    <property type="entry name" value="Helicase_ATP-bd"/>
</dbReference>
<keyword evidence="5" id="KW-0547">Nucleotide-binding</keyword>
<comment type="similarity">
    <text evidence="3">Belongs to the helicase family. RecQ subfamily.</text>
</comment>
<dbReference type="CDD" id="cd17920">
    <property type="entry name" value="DEXHc_RecQ"/>
    <property type="match status" value="1"/>
</dbReference>
<dbReference type="Gene3D" id="1.10.150.80">
    <property type="entry name" value="HRDC domain"/>
    <property type="match status" value="1"/>
</dbReference>
<evidence type="ECO:0000256" key="6">
    <source>
        <dbReference type="ARBA" id="ARBA00022763"/>
    </source>
</evidence>
<dbReference type="SMART" id="SM00490">
    <property type="entry name" value="HELICc"/>
    <property type="match status" value="1"/>
</dbReference>
<proteinExistence type="inferred from homology"/>
<comment type="cofactor">
    <cofactor evidence="2">
        <name>Zn(2+)</name>
        <dbReference type="ChEBI" id="CHEBI:29105"/>
    </cofactor>
</comment>
<dbReference type="GO" id="GO:0009432">
    <property type="term" value="P:SOS response"/>
    <property type="evidence" value="ECO:0007669"/>
    <property type="project" value="UniProtKB-UniRule"/>
</dbReference>
<dbReference type="InterPro" id="IPR001650">
    <property type="entry name" value="Helicase_C-like"/>
</dbReference>
<dbReference type="NCBIfam" id="TIGR01389">
    <property type="entry name" value="recQ"/>
    <property type="match status" value="1"/>
</dbReference>
<dbReference type="SMART" id="SM00341">
    <property type="entry name" value="HRDC"/>
    <property type="match status" value="1"/>
</dbReference>
<dbReference type="GO" id="GO:0046872">
    <property type="term" value="F:metal ion binding"/>
    <property type="evidence" value="ECO:0007669"/>
    <property type="project" value="UniProtKB-KW"/>
</dbReference>
<reference evidence="20 21" key="1">
    <citation type="journal article" date="2016" name="Nat. Commun.">
        <title>Thousands of microbial genomes shed light on interconnected biogeochemical processes in an aquifer system.</title>
        <authorList>
            <person name="Anantharaman K."/>
            <person name="Brown C.T."/>
            <person name="Hug L.A."/>
            <person name="Sharon I."/>
            <person name="Castelle C.J."/>
            <person name="Probst A.J."/>
            <person name="Thomas B.C."/>
            <person name="Singh A."/>
            <person name="Wilkins M.J."/>
            <person name="Karaoz U."/>
            <person name="Brodie E.L."/>
            <person name="Williams K.H."/>
            <person name="Hubbard S.S."/>
            <person name="Banfield J.F."/>
        </authorList>
    </citation>
    <scope>NUCLEOTIDE SEQUENCE [LARGE SCALE GENOMIC DNA]</scope>
</reference>
<keyword evidence="11" id="KW-0238">DNA-binding</keyword>
<dbReference type="SUPFAM" id="SSF46785">
    <property type="entry name" value="Winged helix' DNA-binding domain"/>
    <property type="match status" value="1"/>
</dbReference>
<dbReference type="InterPro" id="IPR036388">
    <property type="entry name" value="WH-like_DNA-bd_sf"/>
</dbReference>
<keyword evidence="12" id="KW-0233">DNA recombination</keyword>
<gene>
    <name evidence="20" type="ORF">A3G33_01125</name>
</gene>
<dbReference type="InterPro" id="IPR036390">
    <property type="entry name" value="WH_DNA-bd_sf"/>
</dbReference>
<keyword evidence="7" id="KW-0378">Hydrolase</keyword>
<dbReference type="InterPro" id="IPR032284">
    <property type="entry name" value="RecQ_Zn-bd"/>
</dbReference>
<dbReference type="InterPro" id="IPR011545">
    <property type="entry name" value="DEAD/DEAH_box_helicase_dom"/>
</dbReference>
<dbReference type="InterPro" id="IPR018982">
    <property type="entry name" value="RQC_domain"/>
</dbReference>
<accession>A0A1G1L0X1</accession>
<dbReference type="Pfam" id="PF09382">
    <property type="entry name" value="RQC"/>
    <property type="match status" value="1"/>
</dbReference>
<comment type="catalytic activity">
    <reaction evidence="15">
        <text>Couples ATP hydrolysis with the unwinding of duplex DNA by translocating in the 3'-5' direction.</text>
        <dbReference type="EC" id="5.6.2.4"/>
    </reaction>
</comment>
<dbReference type="GO" id="GO:0016787">
    <property type="term" value="F:hydrolase activity"/>
    <property type="evidence" value="ECO:0007669"/>
    <property type="project" value="UniProtKB-KW"/>
</dbReference>
<evidence type="ECO:0000259" key="18">
    <source>
        <dbReference type="PROSITE" id="PS51192"/>
    </source>
</evidence>
<dbReference type="PROSITE" id="PS50967">
    <property type="entry name" value="HRDC"/>
    <property type="match status" value="1"/>
</dbReference>
<dbReference type="Pfam" id="PF00570">
    <property type="entry name" value="HRDC"/>
    <property type="match status" value="1"/>
</dbReference>
<keyword evidence="14" id="KW-0413">Isomerase</keyword>
<name>A0A1G1L0X1_9BACT</name>
<evidence type="ECO:0000256" key="3">
    <source>
        <dbReference type="ARBA" id="ARBA00005446"/>
    </source>
</evidence>
<dbReference type="GO" id="GO:0006260">
    <property type="term" value="P:DNA replication"/>
    <property type="evidence" value="ECO:0007669"/>
    <property type="project" value="InterPro"/>
</dbReference>
<evidence type="ECO:0000256" key="2">
    <source>
        <dbReference type="ARBA" id="ARBA00001947"/>
    </source>
</evidence>
<dbReference type="SUPFAM" id="SSF47819">
    <property type="entry name" value="HRDC-like"/>
    <property type="match status" value="1"/>
</dbReference>
<dbReference type="GO" id="GO:0003677">
    <property type="term" value="F:DNA binding"/>
    <property type="evidence" value="ECO:0007669"/>
    <property type="project" value="UniProtKB-KW"/>
</dbReference>
<dbReference type="NCBIfam" id="TIGR00614">
    <property type="entry name" value="recQ_fam"/>
    <property type="match status" value="1"/>
</dbReference>
<dbReference type="GO" id="GO:0006310">
    <property type="term" value="P:DNA recombination"/>
    <property type="evidence" value="ECO:0007669"/>
    <property type="project" value="UniProtKB-UniRule"/>
</dbReference>
<dbReference type="Pfam" id="PF16124">
    <property type="entry name" value="RecQ_Zn_bind"/>
    <property type="match status" value="1"/>
</dbReference>
<dbReference type="PANTHER" id="PTHR13710:SF105">
    <property type="entry name" value="ATP-DEPENDENT DNA HELICASE Q1"/>
    <property type="match status" value="1"/>
</dbReference>
<comment type="cofactor">
    <cofactor evidence="1">
        <name>Mg(2+)</name>
        <dbReference type="ChEBI" id="CHEBI:18420"/>
    </cofactor>
</comment>
<dbReference type="PROSITE" id="PS51194">
    <property type="entry name" value="HELICASE_CTER"/>
    <property type="match status" value="1"/>
</dbReference>